<evidence type="ECO:0000259" key="1">
    <source>
        <dbReference type="Pfam" id="PF05050"/>
    </source>
</evidence>
<name>A0A923N643_9BACT</name>
<organism evidence="2 3">
    <name type="scientific">Pontibacter cellulosilyticus</name>
    <dbReference type="NCBI Taxonomy" id="1720253"/>
    <lineage>
        <taxon>Bacteria</taxon>
        <taxon>Pseudomonadati</taxon>
        <taxon>Bacteroidota</taxon>
        <taxon>Cytophagia</taxon>
        <taxon>Cytophagales</taxon>
        <taxon>Hymenobacteraceae</taxon>
        <taxon>Pontibacter</taxon>
    </lineage>
</organism>
<dbReference type="NCBIfam" id="TIGR01444">
    <property type="entry name" value="fkbM_fam"/>
    <property type="match status" value="1"/>
</dbReference>
<reference evidence="2" key="1">
    <citation type="submission" date="2020-08" db="EMBL/GenBank/DDBJ databases">
        <title>Pontibacter sp. SD6 16S ribosomal RNA gene Genome sequencing and assembly.</title>
        <authorList>
            <person name="Kang M."/>
        </authorList>
    </citation>
    <scope>NUCLEOTIDE SEQUENCE</scope>
    <source>
        <strain evidence="2">SD6</strain>
    </source>
</reference>
<keyword evidence="2" id="KW-0808">Transferase</keyword>
<sequence>MLIEDKRETIIKKGCDFLEIAKNGVYILGTNKYGNYTKSWLQKRGIPVIGFINDYSQSNYENTEVFSSSEVPSGQCLINCVVEGRTIDAYSRLVSLHPNNIVNYFELQLAFPEELQEIDFLNNTDTIIGNSQDYQSLYDKLYDVESKSTLANIIDFRLNRNIKSLESFRFRIKEQYFEPFYTLDDEPVFVDGGGFDGETSRFFANLYPNYKSIHFFEPNTEIIPIAKASLEGLPNLHFYEKGLWSTTKAFKFDNTLSSASKFSNEGAIIISTVSIDEAVSEKVSLIKLDIEGAEFEAIKGARNTISKFKPVLAICVYHNQDDFIKIPKLVNEIRSDYKIFLRHYTQGVFETVMYFV</sequence>
<dbReference type="PANTHER" id="PTHR34203">
    <property type="entry name" value="METHYLTRANSFERASE, FKBM FAMILY PROTEIN"/>
    <property type="match status" value="1"/>
</dbReference>
<dbReference type="Gene3D" id="3.40.50.150">
    <property type="entry name" value="Vaccinia Virus protein VP39"/>
    <property type="match status" value="1"/>
</dbReference>
<dbReference type="Pfam" id="PF05050">
    <property type="entry name" value="Methyltransf_21"/>
    <property type="match status" value="1"/>
</dbReference>
<dbReference type="RefSeq" id="WP_187065606.1">
    <property type="nucleotide sequence ID" value="NZ_JACRVF010000001.1"/>
</dbReference>
<protein>
    <submittedName>
        <fullName evidence="2">FkbM family methyltransferase</fullName>
    </submittedName>
</protein>
<dbReference type="AlphaFoldDB" id="A0A923N643"/>
<dbReference type="GO" id="GO:0032259">
    <property type="term" value="P:methylation"/>
    <property type="evidence" value="ECO:0007669"/>
    <property type="project" value="UniProtKB-KW"/>
</dbReference>
<gene>
    <name evidence="2" type="ORF">H8S84_02015</name>
</gene>
<dbReference type="InterPro" id="IPR052514">
    <property type="entry name" value="SAM-dependent_MTase"/>
</dbReference>
<evidence type="ECO:0000313" key="2">
    <source>
        <dbReference type="EMBL" id="MBC5991607.1"/>
    </source>
</evidence>
<dbReference type="InterPro" id="IPR029063">
    <property type="entry name" value="SAM-dependent_MTases_sf"/>
</dbReference>
<dbReference type="Proteomes" id="UP000603640">
    <property type="component" value="Unassembled WGS sequence"/>
</dbReference>
<comment type="caution">
    <text evidence="2">The sequence shown here is derived from an EMBL/GenBank/DDBJ whole genome shotgun (WGS) entry which is preliminary data.</text>
</comment>
<feature type="domain" description="Methyltransferase FkbM" evidence="1">
    <location>
        <begin position="198"/>
        <end position="334"/>
    </location>
</feature>
<dbReference type="InterPro" id="IPR006342">
    <property type="entry name" value="FkbM_mtfrase"/>
</dbReference>
<dbReference type="EMBL" id="JACRVF010000001">
    <property type="protein sequence ID" value="MBC5991607.1"/>
    <property type="molecule type" value="Genomic_DNA"/>
</dbReference>
<dbReference type="SUPFAM" id="SSF53335">
    <property type="entry name" value="S-adenosyl-L-methionine-dependent methyltransferases"/>
    <property type="match status" value="1"/>
</dbReference>
<dbReference type="PANTHER" id="PTHR34203:SF15">
    <property type="entry name" value="SLL1173 PROTEIN"/>
    <property type="match status" value="1"/>
</dbReference>
<dbReference type="GO" id="GO:0008168">
    <property type="term" value="F:methyltransferase activity"/>
    <property type="evidence" value="ECO:0007669"/>
    <property type="project" value="UniProtKB-KW"/>
</dbReference>
<accession>A0A923N643</accession>
<keyword evidence="3" id="KW-1185">Reference proteome</keyword>
<proteinExistence type="predicted"/>
<keyword evidence="2" id="KW-0489">Methyltransferase</keyword>
<evidence type="ECO:0000313" key="3">
    <source>
        <dbReference type="Proteomes" id="UP000603640"/>
    </source>
</evidence>